<keyword evidence="6" id="KW-1185">Reference proteome</keyword>
<dbReference type="GO" id="GO:0006915">
    <property type="term" value="P:apoptotic process"/>
    <property type="evidence" value="ECO:0007669"/>
    <property type="project" value="UniProtKB-KW"/>
</dbReference>
<dbReference type="CDD" id="cd00070">
    <property type="entry name" value="GLECT"/>
    <property type="match status" value="1"/>
</dbReference>
<dbReference type="Proteomes" id="UP000233220">
    <property type="component" value="Unplaced"/>
</dbReference>
<dbReference type="InterPro" id="IPR001079">
    <property type="entry name" value="Galectin_CRD"/>
</dbReference>
<keyword evidence="7 8" id="KW-0002">3D-structure</keyword>
<dbReference type="Ensembl" id="ENSSBOT00000038756.1">
    <property type="protein sequence ID" value="ENSSBOP00000021911.1"/>
    <property type="gene ID" value="ENSSBOG00000027516.1"/>
</dbReference>
<dbReference type="PROSITE" id="PS51304">
    <property type="entry name" value="GALECTIN"/>
    <property type="match status" value="1"/>
</dbReference>
<evidence type="ECO:0007829" key="7">
    <source>
        <dbReference type="PDB" id="7CYA"/>
    </source>
</evidence>
<evidence type="ECO:0000313" key="5">
    <source>
        <dbReference type="Ensembl" id="ENSSBOP00000021911.1"/>
    </source>
</evidence>
<dbReference type="InterPro" id="IPR013320">
    <property type="entry name" value="ConA-like_dom_sf"/>
</dbReference>
<evidence type="ECO:0007829" key="8">
    <source>
        <dbReference type="PDB" id="7CYB"/>
    </source>
</evidence>
<dbReference type="PDB" id="7CYB">
    <property type="method" value="X-ray"/>
    <property type="resolution" value="1.60 A"/>
    <property type="chains" value="A=1-139"/>
</dbReference>
<reference evidence="5" key="3">
    <citation type="submission" date="2025-09" db="UniProtKB">
        <authorList>
            <consortium name="Ensembl"/>
        </authorList>
    </citation>
    <scope>IDENTIFICATION</scope>
</reference>
<dbReference type="SUPFAM" id="SSF49899">
    <property type="entry name" value="Concanavalin A-like lectins/glucanases"/>
    <property type="match status" value="1"/>
</dbReference>
<keyword evidence="1" id="KW-0053">Apoptosis</keyword>
<name>A0A2K6TQH4_SAIBB</name>
<dbReference type="FunFam" id="2.60.120.200:FF:000176">
    <property type="entry name" value="Galectin"/>
    <property type="match status" value="1"/>
</dbReference>
<reference evidence="7 8" key="1">
    <citation type="journal article" date="2021" name="Glycobiology">
        <title>Actin binding to galectin-13/placental protein-13 occurs independently of the galectin canonical ligand-binding site.</title>
        <authorList>
            <person name="Li X."/>
            <person name="Yao Y."/>
            <person name="Liu T."/>
            <person name="Gu K."/>
            <person name="Han Q."/>
            <person name="Zhang W."/>
            <person name="Ayala G.J."/>
            <person name="Liu Y."/>
            <person name="Na H."/>
            <person name="Yu J."/>
            <person name="Zhang F."/>
            <person name="Mayo K.H."/>
            <person name="Su J."/>
        </authorList>
    </citation>
    <scope>X-RAY CRYSTALLOGRAPHY (1.60 ANGSTROMS) OF 1-139</scope>
</reference>
<dbReference type="PANTHER" id="PTHR11346:SF166">
    <property type="entry name" value="GALECTIN-16"/>
    <property type="match status" value="1"/>
</dbReference>
<dbReference type="InterPro" id="IPR044156">
    <property type="entry name" value="Galectin-like"/>
</dbReference>
<evidence type="ECO:0000259" key="4">
    <source>
        <dbReference type="PROSITE" id="PS51304"/>
    </source>
</evidence>
<dbReference type="SMART" id="SM00276">
    <property type="entry name" value="GLECT"/>
    <property type="match status" value="1"/>
</dbReference>
<dbReference type="Pfam" id="PF00337">
    <property type="entry name" value="Gal-bind_lectin"/>
    <property type="match status" value="1"/>
</dbReference>
<dbReference type="OMA" id="IWMCEEK"/>
<keyword evidence="2 3" id="KW-0430">Lectin</keyword>
<accession>A0A2K6TQH4</accession>
<dbReference type="GO" id="GO:0030246">
    <property type="term" value="F:carbohydrate binding"/>
    <property type="evidence" value="ECO:0007669"/>
    <property type="project" value="UniProtKB-UniRule"/>
</dbReference>
<proteinExistence type="evidence at protein level"/>
<sequence length="142" mass="16555">MSSLPVPYKLPVSLSTGACVIIKGRPKLSFINDPQLQVDFYTGTDEDSDIAFHFRVHFGHRVVMNSLEFGVWKLEEKIHYVPFEDGEPFELRIYVRHSEYEVKVNGQYIYGFAHRHPPSYVKMIQVWRDVSLTSVCVYNGRR</sequence>
<dbReference type="AlphaFoldDB" id="A0A2K6TQH4"/>
<evidence type="ECO:0000256" key="3">
    <source>
        <dbReference type="RuleBase" id="RU102079"/>
    </source>
</evidence>
<reference evidence="5" key="2">
    <citation type="submission" date="2025-08" db="UniProtKB">
        <authorList>
            <consortium name="Ensembl"/>
        </authorList>
    </citation>
    <scope>IDENTIFICATION</scope>
</reference>
<protein>
    <recommendedName>
        <fullName evidence="3">Galectin</fullName>
    </recommendedName>
</protein>
<dbReference type="UniLectin" id="A0A2K6TQH4"/>
<dbReference type="PANTHER" id="PTHR11346">
    <property type="entry name" value="GALECTIN"/>
    <property type="match status" value="1"/>
</dbReference>
<dbReference type="GeneTree" id="ENSGT00940000162909"/>
<organism evidence="5 6">
    <name type="scientific">Saimiri boliviensis boliviensis</name>
    <name type="common">Bolivian squirrel monkey</name>
    <dbReference type="NCBI Taxonomy" id="39432"/>
    <lineage>
        <taxon>Eukaryota</taxon>
        <taxon>Metazoa</taxon>
        <taxon>Chordata</taxon>
        <taxon>Craniata</taxon>
        <taxon>Vertebrata</taxon>
        <taxon>Euteleostomi</taxon>
        <taxon>Mammalia</taxon>
        <taxon>Eutheria</taxon>
        <taxon>Euarchontoglires</taxon>
        <taxon>Primates</taxon>
        <taxon>Haplorrhini</taxon>
        <taxon>Platyrrhini</taxon>
        <taxon>Cebidae</taxon>
        <taxon>Saimiriinae</taxon>
        <taxon>Saimiri</taxon>
    </lineage>
</organism>
<dbReference type="PDB" id="7CYA">
    <property type="method" value="X-ray"/>
    <property type="resolution" value="1.71 A"/>
    <property type="chains" value="A=1-139"/>
</dbReference>
<feature type="domain" description="Galectin" evidence="4">
    <location>
        <begin position="6"/>
        <end position="138"/>
    </location>
</feature>
<dbReference type="SMART" id="SM00908">
    <property type="entry name" value="Gal-bind_lectin"/>
    <property type="match status" value="1"/>
</dbReference>
<dbReference type="Gene3D" id="2.60.120.200">
    <property type="match status" value="1"/>
</dbReference>
<evidence type="ECO:0000313" key="6">
    <source>
        <dbReference type="Proteomes" id="UP000233220"/>
    </source>
</evidence>
<evidence type="ECO:0000256" key="2">
    <source>
        <dbReference type="ARBA" id="ARBA00022734"/>
    </source>
</evidence>
<dbReference type="SMR" id="A0A2K6TQH4"/>
<dbReference type="STRING" id="39432.ENSSBOP00000021911"/>
<evidence type="ECO:0000256" key="1">
    <source>
        <dbReference type="ARBA" id="ARBA00022703"/>
    </source>
</evidence>